<dbReference type="InterPro" id="IPR005077">
    <property type="entry name" value="Peptidase_C11"/>
</dbReference>
<name>A0A420W9A5_9BACT</name>
<dbReference type="EMBL" id="RBIE01000001">
    <property type="protein sequence ID" value="RKQ63900.1"/>
    <property type="molecule type" value="Genomic_DNA"/>
</dbReference>
<keyword evidence="1" id="KW-0732">Signal</keyword>
<keyword evidence="3" id="KW-1185">Reference proteome</keyword>
<comment type="caution">
    <text evidence="2">The sequence shown here is derived from an EMBL/GenBank/DDBJ whole genome shotgun (WGS) entry which is preliminary data.</text>
</comment>
<sequence length="552" mass="62721">MKKIMSTLFLSLFISSCGGGGSGSSSGNYTVEGKFISSYVQGLKVCTKDMKYCTQTDRYGNFSIKSTSKTPEVVFFIRDVELGEYSLKENGETVTPFKLSKDNQVGDAIAKIIHALGNDTDGTKELIDLSNIKVEANPNIESILSAVESKEDFTLNVNGGNYLVKVSFPEGKPQVELCKEGKCTPVNYRQWLVLILMAADNDLNKYAYDDLDEISQVKFNPQVKVIAVADLYGRSGTIVGESSEETGEFETYQSSNELNTGSGYTVREIVKTYEDKYPSPKVALIFWDHGDGWRSSRFAAIDKTDNSYLFMYRLVNALKELQREGYKVNFIGFDECLMGMEEVFFDVGQFSDAVVASEALEPGAGWNYTYLFRKIVENPSVDSYQFGKLVVDAYREAYRNQDQKTIILLSKEEIEKLTSAINKLYYRLSTENFQYFYQARENSVVVSDNQNQTLYHVDLYSFANQLKDKFSEAQEITSIIENAYKFLNDPNLKGISIYFPPTSESDDSYPCYLLDRPSTEVICFEDPDYYNPFAVNLWDDFLTKYYYLLEDK</sequence>
<feature type="signal peptide" evidence="1">
    <location>
        <begin position="1"/>
        <end position="19"/>
    </location>
</feature>
<gene>
    <name evidence="2" type="ORF">C7457_0787</name>
</gene>
<dbReference type="RefSeq" id="WP_121170195.1">
    <property type="nucleotide sequence ID" value="NZ_RBIE01000001.1"/>
</dbReference>
<reference evidence="2 3" key="1">
    <citation type="submission" date="2018-10" db="EMBL/GenBank/DDBJ databases">
        <title>Genomic Encyclopedia of Type Strains, Phase IV (KMG-IV): sequencing the most valuable type-strain genomes for metagenomic binning, comparative biology and taxonomic classification.</title>
        <authorList>
            <person name="Goeker M."/>
        </authorList>
    </citation>
    <scope>NUCLEOTIDE SEQUENCE [LARGE SCALE GENOMIC DNA]</scope>
    <source>
        <strain evidence="2 3">DSM 15521</strain>
    </source>
</reference>
<dbReference type="OrthoDB" id="5507507at2"/>
<dbReference type="Pfam" id="PF03415">
    <property type="entry name" value="Peptidase_C11"/>
    <property type="match status" value="1"/>
</dbReference>
<evidence type="ECO:0000313" key="3">
    <source>
        <dbReference type="Proteomes" id="UP000280881"/>
    </source>
</evidence>
<evidence type="ECO:0000313" key="2">
    <source>
        <dbReference type="EMBL" id="RKQ63900.1"/>
    </source>
</evidence>
<evidence type="ECO:0000256" key="1">
    <source>
        <dbReference type="SAM" id="SignalP"/>
    </source>
</evidence>
<accession>A0A420W9A5</accession>
<dbReference type="Proteomes" id="UP000280881">
    <property type="component" value="Unassembled WGS sequence"/>
</dbReference>
<dbReference type="PROSITE" id="PS51257">
    <property type="entry name" value="PROKAR_LIPOPROTEIN"/>
    <property type="match status" value="1"/>
</dbReference>
<organism evidence="2 3">
    <name type="scientific">Thermovibrio guaymasensis</name>
    <dbReference type="NCBI Taxonomy" id="240167"/>
    <lineage>
        <taxon>Bacteria</taxon>
        <taxon>Pseudomonadati</taxon>
        <taxon>Aquificota</taxon>
        <taxon>Aquificia</taxon>
        <taxon>Desulfurobacteriales</taxon>
        <taxon>Desulfurobacteriaceae</taxon>
        <taxon>Thermovibrio</taxon>
    </lineage>
</organism>
<proteinExistence type="predicted"/>
<feature type="chain" id="PRO_5019084232" evidence="1">
    <location>
        <begin position="20"/>
        <end position="552"/>
    </location>
</feature>
<protein>
    <submittedName>
        <fullName evidence="2">Cysteine peptidase C11 family protein</fullName>
    </submittedName>
</protein>
<dbReference type="PANTHER" id="PTHR37835:SF1">
    <property type="entry name" value="ALPHA-CLOSTRIPAIN"/>
    <property type="match status" value="1"/>
</dbReference>
<dbReference type="AlphaFoldDB" id="A0A420W9A5"/>
<dbReference type="PANTHER" id="PTHR37835">
    <property type="entry name" value="ALPHA-CLOSTRIPAIN"/>
    <property type="match status" value="1"/>
</dbReference>
<dbReference type="Gene3D" id="3.40.50.11970">
    <property type="match status" value="1"/>
</dbReference>